<dbReference type="PRINTS" id="PR00792">
    <property type="entry name" value="PEPSIN"/>
</dbReference>
<dbReference type="PROSITE" id="PS51767">
    <property type="entry name" value="PEPTIDASE_A1"/>
    <property type="match status" value="1"/>
</dbReference>
<keyword evidence="2 4" id="KW-0064">Aspartyl protease</keyword>
<keyword evidence="4" id="KW-0378">Hydrolase</keyword>
<dbReference type="SUPFAM" id="SSF50630">
    <property type="entry name" value="Acid proteases"/>
    <property type="match status" value="1"/>
</dbReference>
<feature type="chain" id="PRO_5004550155" description="Peptidase A1 domain-containing protein" evidence="5">
    <location>
        <begin position="20"/>
        <end position="411"/>
    </location>
</feature>
<accession>S8EBM9</accession>
<dbReference type="PANTHER" id="PTHR47966:SF51">
    <property type="entry name" value="BETA-SITE APP-CLEAVING ENZYME, ISOFORM A-RELATED"/>
    <property type="match status" value="1"/>
</dbReference>
<reference evidence="7 8" key="1">
    <citation type="journal article" date="2012" name="Science">
        <title>The Paleozoic origin of enzymatic lignin decomposition reconstructed from 31 fungal genomes.</title>
        <authorList>
            <person name="Floudas D."/>
            <person name="Binder M."/>
            <person name="Riley R."/>
            <person name="Barry K."/>
            <person name="Blanchette R.A."/>
            <person name="Henrissat B."/>
            <person name="Martinez A.T."/>
            <person name="Otillar R."/>
            <person name="Spatafora J.W."/>
            <person name="Yadav J.S."/>
            <person name="Aerts A."/>
            <person name="Benoit I."/>
            <person name="Boyd A."/>
            <person name="Carlson A."/>
            <person name="Copeland A."/>
            <person name="Coutinho P.M."/>
            <person name="de Vries R.P."/>
            <person name="Ferreira P."/>
            <person name="Findley K."/>
            <person name="Foster B."/>
            <person name="Gaskell J."/>
            <person name="Glotzer D."/>
            <person name="Gorecki P."/>
            <person name="Heitman J."/>
            <person name="Hesse C."/>
            <person name="Hori C."/>
            <person name="Igarashi K."/>
            <person name="Jurgens J.A."/>
            <person name="Kallen N."/>
            <person name="Kersten P."/>
            <person name="Kohler A."/>
            <person name="Kuees U."/>
            <person name="Kumar T.K.A."/>
            <person name="Kuo A."/>
            <person name="LaButti K."/>
            <person name="Larrondo L.F."/>
            <person name="Lindquist E."/>
            <person name="Ling A."/>
            <person name="Lombard V."/>
            <person name="Lucas S."/>
            <person name="Lundell T."/>
            <person name="Martin R."/>
            <person name="McLaughlin D.J."/>
            <person name="Morgenstern I."/>
            <person name="Morin E."/>
            <person name="Murat C."/>
            <person name="Nagy L.G."/>
            <person name="Nolan M."/>
            <person name="Ohm R.A."/>
            <person name="Patyshakuliyeva A."/>
            <person name="Rokas A."/>
            <person name="Ruiz-Duenas F.J."/>
            <person name="Sabat G."/>
            <person name="Salamov A."/>
            <person name="Samejima M."/>
            <person name="Schmutz J."/>
            <person name="Slot J.C."/>
            <person name="St John F."/>
            <person name="Stenlid J."/>
            <person name="Sun H."/>
            <person name="Sun S."/>
            <person name="Syed K."/>
            <person name="Tsang A."/>
            <person name="Wiebenga A."/>
            <person name="Young D."/>
            <person name="Pisabarro A."/>
            <person name="Eastwood D.C."/>
            <person name="Martin F."/>
            <person name="Cullen D."/>
            <person name="Grigoriev I.V."/>
            <person name="Hibbett D.S."/>
        </authorList>
    </citation>
    <scope>NUCLEOTIDE SEQUENCE</scope>
    <source>
        <strain evidence="8">FP-58527</strain>
    </source>
</reference>
<dbReference type="InterPro" id="IPR034164">
    <property type="entry name" value="Pepsin-like_dom"/>
</dbReference>
<keyword evidence="5" id="KW-0732">Signal</keyword>
<dbReference type="EMBL" id="KE504138">
    <property type="protein sequence ID" value="EPT02033.1"/>
    <property type="molecule type" value="Genomic_DNA"/>
</dbReference>
<dbReference type="GO" id="GO:0006508">
    <property type="term" value="P:proteolysis"/>
    <property type="evidence" value="ECO:0007669"/>
    <property type="project" value="UniProtKB-KW"/>
</dbReference>
<dbReference type="GO" id="GO:0004190">
    <property type="term" value="F:aspartic-type endopeptidase activity"/>
    <property type="evidence" value="ECO:0007669"/>
    <property type="project" value="UniProtKB-KW"/>
</dbReference>
<keyword evidence="4" id="KW-0645">Protease</keyword>
<dbReference type="InParanoid" id="S8EBM9"/>
<gene>
    <name evidence="7" type="ORF">FOMPIDRAFT_1041128</name>
</gene>
<feature type="active site" evidence="3">
    <location>
        <position position="100"/>
    </location>
</feature>
<dbReference type="InterPro" id="IPR001461">
    <property type="entry name" value="Aspartic_peptidase_A1"/>
</dbReference>
<evidence type="ECO:0000256" key="2">
    <source>
        <dbReference type="ARBA" id="ARBA00022750"/>
    </source>
</evidence>
<name>S8EBM9_FOMSC</name>
<evidence type="ECO:0000256" key="5">
    <source>
        <dbReference type="SAM" id="SignalP"/>
    </source>
</evidence>
<feature type="signal peptide" evidence="5">
    <location>
        <begin position="1"/>
        <end position="19"/>
    </location>
</feature>
<evidence type="ECO:0000256" key="3">
    <source>
        <dbReference type="PIRSR" id="PIRSR601461-1"/>
    </source>
</evidence>
<keyword evidence="8" id="KW-1185">Reference proteome</keyword>
<organism evidence="7 8">
    <name type="scientific">Fomitopsis schrenkii</name>
    <name type="common">Brown rot fungus</name>
    <dbReference type="NCBI Taxonomy" id="2126942"/>
    <lineage>
        <taxon>Eukaryota</taxon>
        <taxon>Fungi</taxon>
        <taxon>Dikarya</taxon>
        <taxon>Basidiomycota</taxon>
        <taxon>Agaricomycotina</taxon>
        <taxon>Agaricomycetes</taxon>
        <taxon>Polyporales</taxon>
        <taxon>Fomitopsis</taxon>
    </lineage>
</organism>
<evidence type="ECO:0000259" key="6">
    <source>
        <dbReference type="PROSITE" id="PS51767"/>
    </source>
</evidence>
<dbReference type="Proteomes" id="UP000015241">
    <property type="component" value="Unassembled WGS sequence"/>
</dbReference>
<dbReference type="Pfam" id="PF00026">
    <property type="entry name" value="Asp"/>
    <property type="match status" value="1"/>
</dbReference>
<dbReference type="PROSITE" id="PS00141">
    <property type="entry name" value="ASP_PROTEASE"/>
    <property type="match status" value="2"/>
</dbReference>
<comment type="similarity">
    <text evidence="1 4">Belongs to the peptidase A1 family.</text>
</comment>
<evidence type="ECO:0000256" key="4">
    <source>
        <dbReference type="RuleBase" id="RU000454"/>
    </source>
</evidence>
<dbReference type="OrthoDB" id="660550at2759"/>
<evidence type="ECO:0000313" key="8">
    <source>
        <dbReference type="Proteomes" id="UP000015241"/>
    </source>
</evidence>
<dbReference type="InterPro" id="IPR021109">
    <property type="entry name" value="Peptidase_aspartic_dom_sf"/>
</dbReference>
<feature type="domain" description="Peptidase A1" evidence="6">
    <location>
        <begin position="82"/>
        <end position="401"/>
    </location>
</feature>
<evidence type="ECO:0000256" key="1">
    <source>
        <dbReference type="ARBA" id="ARBA00007447"/>
    </source>
</evidence>
<dbReference type="MEROPS" id="A01.019"/>
<dbReference type="Gene3D" id="2.40.70.10">
    <property type="entry name" value="Acid Proteases"/>
    <property type="match status" value="2"/>
</dbReference>
<dbReference type="PANTHER" id="PTHR47966">
    <property type="entry name" value="BETA-SITE APP-CLEAVING ENZYME, ISOFORM A-RELATED"/>
    <property type="match status" value="1"/>
</dbReference>
<sequence>MLTRLSSYLILLGALAVAASPVVRDTPVVTLEVVRKLNLTSGATLVDIDRAHVHSFKTGRKGKRNAARAVINTPVTNTAVSYVASVGVGSPPTQYTLIVDTGSSNTWVGASTAYVSTSSSTDTNQAVSVSYGSGSFSGTEYLDTVTLASGLSITQQSIGVASTSSGFTGVDGILGLGPEDLTEGTLTNEQDTLIPTVVQNAYTQGLISAQEIGVAFAPTTSTSDANGVITFGGIDSDYYTGDITYVDIVSSDDSEAGDYVGITQSVSYGSTSLFSDATGIVDTGTTLLYFPSDAYDSYTSATGATSDETTGLLRIDPSSYSSLSDLTFTIGSATYTFTPNAQIWPRSLNSAIGGSDDYIYLLVQDIGFSNELFGLDFINGQTWLERYYFVYNSDSNEVGFATTSHTYDTSN</sequence>
<dbReference type="AlphaFoldDB" id="S8EBM9"/>
<dbReference type="eggNOG" id="KOG1339">
    <property type="taxonomic scope" value="Eukaryota"/>
</dbReference>
<dbReference type="InterPro" id="IPR001969">
    <property type="entry name" value="Aspartic_peptidase_AS"/>
</dbReference>
<proteinExistence type="inferred from homology"/>
<dbReference type="STRING" id="743788.S8EBM9"/>
<dbReference type="CDD" id="cd05471">
    <property type="entry name" value="pepsin_like"/>
    <property type="match status" value="1"/>
</dbReference>
<evidence type="ECO:0000313" key="7">
    <source>
        <dbReference type="EMBL" id="EPT02033.1"/>
    </source>
</evidence>
<protein>
    <recommendedName>
        <fullName evidence="6">Peptidase A1 domain-containing protein</fullName>
    </recommendedName>
</protein>
<dbReference type="InterPro" id="IPR033121">
    <property type="entry name" value="PEPTIDASE_A1"/>
</dbReference>
<feature type="active site" evidence="3">
    <location>
        <position position="282"/>
    </location>
</feature>
<dbReference type="HOGENOM" id="CLU_038846_0_0_1"/>